<dbReference type="AlphaFoldDB" id="A0A840WFS1"/>
<sequence length="101" mass="10399">MCHRSHRVPGREAGCGRDHQRSDQALAAPQIARRLTSLGGVVDLTGAALVGAVLVGAALLSPADPLAQHSLAHTSLRVGAVTDEKDGTNLSPLLPRPSPRG</sequence>
<feature type="region of interest" description="Disordered" evidence="1">
    <location>
        <begin position="1"/>
        <end position="24"/>
    </location>
</feature>
<dbReference type="RefSeq" id="WP_221318751.1">
    <property type="nucleotide sequence ID" value="NZ_BAAAKM010000101.1"/>
</dbReference>
<evidence type="ECO:0000313" key="2">
    <source>
        <dbReference type="EMBL" id="MBB5490577.1"/>
    </source>
</evidence>
<proteinExistence type="predicted"/>
<evidence type="ECO:0000256" key="1">
    <source>
        <dbReference type="SAM" id="MobiDB-lite"/>
    </source>
</evidence>
<evidence type="ECO:0000313" key="3">
    <source>
        <dbReference type="Proteomes" id="UP000579647"/>
    </source>
</evidence>
<organism evidence="2 3">
    <name type="scientific">Nocardiopsis metallicus</name>
    <dbReference type="NCBI Taxonomy" id="179819"/>
    <lineage>
        <taxon>Bacteria</taxon>
        <taxon>Bacillati</taxon>
        <taxon>Actinomycetota</taxon>
        <taxon>Actinomycetes</taxon>
        <taxon>Streptosporangiales</taxon>
        <taxon>Nocardiopsidaceae</taxon>
        <taxon>Nocardiopsis</taxon>
    </lineage>
</organism>
<dbReference type="Proteomes" id="UP000579647">
    <property type="component" value="Unassembled WGS sequence"/>
</dbReference>
<keyword evidence="3" id="KW-1185">Reference proteome</keyword>
<comment type="caution">
    <text evidence="2">The sequence shown here is derived from an EMBL/GenBank/DDBJ whole genome shotgun (WGS) entry which is preliminary data.</text>
</comment>
<gene>
    <name evidence="2" type="ORF">HNR07_001714</name>
</gene>
<protein>
    <submittedName>
        <fullName evidence="2">ABC-type enterobactin transport system permease subunit</fullName>
    </submittedName>
</protein>
<feature type="region of interest" description="Disordered" evidence="1">
    <location>
        <begin position="80"/>
        <end position="101"/>
    </location>
</feature>
<reference evidence="2 3" key="1">
    <citation type="submission" date="2020-08" db="EMBL/GenBank/DDBJ databases">
        <title>Sequencing the genomes of 1000 actinobacteria strains.</title>
        <authorList>
            <person name="Klenk H.-P."/>
        </authorList>
    </citation>
    <scope>NUCLEOTIDE SEQUENCE [LARGE SCALE GENOMIC DNA]</scope>
    <source>
        <strain evidence="2 3">DSM 44598</strain>
    </source>
</reference>
<name>A0A840WFS1_9ACTN</name>
<dbReference type="EMBL" id="JACHDO010000001">
    <property type="protein sequence ID" value="MBB5490577.1"/>
    <property type="molecule type" value="Genomic_DNA"/>
</dbReference>
<accession>A0A840WFS1</accession>